<sequence>MPKRKTKDKIEYYKSKLRKLENKSRRRIRCLSPSSDSEQETRDTNSIGIGDPVTMSSVIDAEPGTSMEAPNEGVTGPEVCMNSPGDNNVANSSTVPVLDPSILAALGEITDETPEFERTERDNTLFGSDLSEKIKASKTIVKQGELIKKALPPPKPSTSNNSRAQPNANRSSYQGNWQGPSRSQPNRGGGEEVTSGPATAFQLLPASRRPVTLTSRVSQRDVSDPGTCRNYHHPLHSHLMLAAAILSEKPSFGVTSQSKL</sequence>
<organism evidence="2 3">
    <name type="scientific">Brenthis ino</name>
    <name type="common">lesser marbled fritillary</name>
    <dbReference type="NCBI Taxonomy" id="405034"/>
    <lineage>
        <taxon>Eukaryota</taxon>
        <taxon>Metazoa</taxon>
        <taxon>Ecdysozoa</taxon>
        <taxon>Arthropoda</taxon>
        <taxon>Hexapoda</taxon>
        <taxon>Insecta</taxon>
        <taxon>Pterygota</taxon>
        <taxon>Neoptera</taxon>
        <taxon>Endopterygota</taxon>
        <taxon>Lepidoptera</taxon>
        <taxon>Glossata</taxon>
        <taxon>Ditrysia</taxon>
        <taxon>Papilionoidea</taxon>
        <taxon>Nymphalidae</taxon>
        <taxon>Heliconiinae</taxon>
        <taxon>Argynnini</taxon>
        <taxon>Brenthis</taxon>
    </lineage>
</organism>
<evidence type="ECO:0000313" key="2">
    <source>
        <dbReference type="EMBL" id="CAH0715575.1"/>
    </source>
</evidence>
<reference evidence="2" key="1">
    <citation type="submission" date="2021-12" db="EMBL/GenBank/DDBJ databases">
        <authorList>
            <person name="Martin H S."/>
        </authorList>
    </citation>
    <scope>NUCLEOTIDE SEQUENCE</scope>
</reference>
<protein>
    <submittedName>
        <fullName evidence="2">Uncharacterized protein</fullName>
    </submittedName>
</protein>
<evidence type="ECO:0000313" key="3">
    <source>
        <dbReference type="Proteomes" id="UP000838878"/>
    </source>
</evidence>
<dbReference type="OrthoDB" id="6140287at2759"/>
<name>A0A8J9Y6Y1_9NEOP</name>
<feature type="region of interest" description="Disordered" evidence="1">
    <location>
        <begin position="24"/>
        <end position="77"/>
    </location>
</feature>
<dbReference type="Proteomes" id="UP000838878">
    <property type="component" value="Chromosome 10"/>
</dbReference>
<evidence type="ECO:0000256" key="1">
    <source>
        <dbReference type="SAM" id="MobiDB-lite"/>
    </source>
</evidence>
<feature type="region of interest" description="Disordered" evidence="1">
    <location>
        <begin position="145"/>
        <end position="226"/>
    </location>
</feature>
<keyword evidence="3" id="KW-1185">Reference proteome</keyword>
<accession>A0A8J9Y6Y1</accession>
<feature type="compositionally biased region" description="Polar residues" evidence="1">
    <location>
        <begin position="157"/>
        <end position="186"/>
    </location>
</feature>
<dbReference type="AlphaFoldDB" id="A0A8J9Y6Y1"/>
<feature type="non-terminal residue" evidence="2">
    <location>
        <position position="260"/>
    </location>
</feature>
<proteinExistence type="predicted"/>
<gene>
    <name evidence="2" type="ORF">BINO364_LOCUS2483</name>
</gene>
<dbReference type="EMBL" id="OV170230">
    <property type="protein sequence ID" value="CAH0715575.1"/>
    <property type="molecule type" value="Genomic_DNA"/>
</dbReference>